<dbReference type="SUPFAM" id="SSF53474">
    <property type="entry name" value="alpha/beta-Hydrolases"/>
    <property type="match status" value="1"/>
</dbReference>
<proteinExistence type="predicted"/>
<protein>
    <recommendedName>
        <fullName evidence="2">Alpha/beta hydrolase fold-5 domain-containing protein</fullName>
    </recommendedName>
</protein>
<reference evidence="4" key="1">
    <citation type="journal article" date="2019" name="Int. J. Syst. Evol. Microbiol.">
        <title>The Global Catalogue of Microorganisms (GCM) 10K type strain sequencing project: providing services to taxonomists for standard genome sequencing and annotation.</title>
        <authorList>
            <consortium name="The Broad Institute Genomics Platform"/>
            <consortium name="The Broad Institute Genome Sequencing Center for Infectious Disease"/>
            <person name="Wu L."/>
            <person name="Ma J."/>
        </authorList>
    </citation>
    <scope>NUCLEOTIDE SEQUENCE [LARGE SCALE GENOMIC DNA]</scope>
    <source>
        <strain evidence="4">NBRC 108565</strain>
    </source>
</reference>
<accession>A0ABN6XB84</accession>
<feature type="domain" description="Alpha/beta hydrolase fold-5" evidence="2">
    <location>
        <begin position="2"/>
        <end position="161"/>
    </location>
</feature>
<feature type="region of interest" description="Disordered" evidence="1">
    <location>
        <begin position="185"/>
        <end position="211"/>
    </location>
</feature>
<sequence>MVYPNDQIDSRAYARTFRPLAEAGYVVVVLNEPLGLASADPDLALEAFATYPDVTRWVVAGHGAGGDAAAQVAATHSGPDHPVVGLLLHASAPTADASDAAVLAASVWGDLDGVVGPADIAASRTNLPTDTDFVRVSDAVHSSFADYGDHPGDGETPEDHEDLQEAIVAASLTFMERVAAAAELEGAADARGSDDEAGSGSETDGETEASG</sequence>
<dbReference type="InterPro" id="IPR029059">
    <property type="entry name" value="AB_hydrolase_5"/>
</dbReference>
<dbReference type="EMBL" id="AP027729">
    <property type="protein sequence ID" value="BDZ42232.1"/>
    <property type="molecule type" value="Genomic_DNA"/>
</dbReference>
<dbReference type="Gene3D" id="3.40.50.1820">
    <property type="entry name" value="alpha/beta hydrolase"/>
    <property type="match status" value="1"/>
</dbReference>
<evidence type="ECO:0000256" key="1">
    <source>
        <dbReference type="SAM" id="MobiDB-lite"/>
    </source>
</evidence>
<organism evidence="3 4">
    <name type="scientific">Paraoerskovia sediminicola</name>
    <dbReference type="NCBI Taxonomy" id="1138587"/>
    <lineage>
        <taxon>Bacteria</taxon>
        <taxon>Bacillati</taxon>
        <taxon>Actinomycetota</taxon>
        <taxon>Actinomycetes</taxon>
        <taxon>Micrococcales</taxon>
        <taxon>Cellulomonadaceae</taxon>
        <taxon>Paraoerskovia</taxon>
    </lineage>
</organism>
<evidence type="ECO:0000313" key="3">
    <source>
        <dbReference type="EMBL" id="BDZ42232.1"/>
    </source>
</evidence>
<keyword evidence="4" id="KW-1185">Reference proteome</keyword>
<dbReference type="Proteomes" id="UP001321475">
    <property type="component" value="Chromosome"/>
</dbReference>
<evidence type="ECO:0000259" key="2">
    <source>
        <dbReference type="Pfam" id="PF12695"/>
    </source>
</evidence>
<dbReference type="Pfam" id="PF12695">
    <property type="entry name" value="Abhydrolase_5"/>
    <property type="match status" value="1"/>
</dbReference>
<evidence type="ECO:0000313" key="4">
    <source>
        <dbReference type="Proteomes" id="UP001321475"/>
    </source>
</evidence>
<dbReference type="InterPro" id="IPR029058">
    <property type="entry name" value="AB_hydrolase_fold"/>
</dbReference>
<gene>
    <name evidence="3" type="ORF">GCM10025865_15310</name>
</gene>
<dbReference type="RefSeq" id="WP_286219232.1">
    <property type="nucleotide sequence ID" value="NZ_AP027729.1"/>
</dbReference>
<name>A0ABN6XB84_9CELL</name>